<name>A0ABP9QX19_9PSEU</name>
<dbReference type="EMBL" id="BAABJP010000041">
    <property type="protein sequence ID" value="GAA5169003.1"/>
    <property type="molecule type" value="Genomic_DNA"/>
</dbReference>
<evidence type="ECO:0000313" key="1">
    <source>
        <dbReference type="EMBL" id="GAA5169003.1"/>
    </source>
</evidence>
<accession>A0ABP9QX19</accession>
<dbReference type="Proteomes" id="UP001428817">
    <property type="component" value="Unassembled WGS sequence"/>
</dbReference>
<reference evidence="2" key="1">
    <citation type="journal article" date="2019" name="Int. J. Syst. Evol. Microbiol.">
        <title>The Global Catalogue of Microorganisms (GCM) 10K type strain sequencing project: providing services to taxonomists for standard genome sequencing and annotation.</title>
        <authorList>
            <consortium name="The Broad Institute Genomics Platform"/>
            <consortium name="The Broad Institute Genome Sequencing Center for Infectious Disease"/>
            <person name="Wu L."/>
            <person name="Ma J."/>
        </authorList>
    </citation>
    <scope>NUCLEOTIDE SEQUENCE [LARGE SCALE GENOMIC DNA]</scope>
    <source>
        <strain evidence="2">JCM 18303</strain>
    </source>
</reference>
<gene>
    <name evidence="1" type="ORF">GCM10023321_63930</name>
</gene>
<protein>
    <recommendedName>
        <fullName evidence="3">DUF4145 domain-containing protein</fullName>
    </recommendedName>
</protein>
<sequence length="287" mass="32231">MEQIAFGLERSPDDGCRRYLAHAVSFDTRARILSMEIDESWDDEVRKGWLGTQQGIRMSLIHEHGNADHERKIEDFQAIGPAPWTIIDKHNVFLKQARSAFTHGAYYPALVAACALGERLLNELVIRLRDDYVGHPATASVATQTTITDWVKCIAALVDWGVLDDDTATVLNELRKLRNKSIHYGEHLSGATIRDDALSAVRSIQSVIETVFAPHGAPPRFISGTEGHSFLSLASEQEPFFKRFYLPACVLVSSNFEMRPTPEDSMAVFDDKTYQDEYPSLTDEEFA</sequence>
<keyword evidence="2" id="KW-1185">Reference proteome</keyword>
<proteinExistence type="predicted"/>
<comment type="caution">
    <text evidence="1">The sequence shown here is derived from an EMBL/GenBank/DDBJ whole genome shotgun (WGS) entry which is preliminary data.</text>
</comment>
<evidence type="ECO:0000313" key="2">
    <source>
        <dbReference type="Proteomes" id="UP001428817"/>
    </source>
</evidence>
<evidence type="ECO:0008006" key="3">
    <source>
        <dbReference type="Google" id="ProtNLM"/>
    </source>
</evidence>
<organism evidence="1 2">
    <name type="scientific">Pseudonocardia eucalypti</name>
    <dbReference type="NCBI Taxonomy" id="648755"/>
    <lineage>
        <taxon>Bacteria</taxon>
        <taxon>Bacillati</taxon>
        <taxon>Actinomycetota</taxon>
        <taxon>Actinomycetes</taxon>
        <taxon>Pseudonocardiales</taxon>
        <taxon>Pseudonocardiaceae</taxon>
        <taxon>Pseudonocardia</taxon>
    </lineage>
</organism>